<proteinExistence type="predicted"/>
<reference evidence="1" key="1">
    <citation type="submission" date="2024-05" db="EMBL/GenBank/DDBJ databases">
        <authorList>
            <person name="Ferriol-Gonzalez C."/>
            <person name="Concha-Eloko R."/>
            <person name="Bernabeu-Gimeno M."/>
            <person name="Fernandez-Cuenca F."/>
            <person name="Canada-Garcia J.E."/>
            <person name="Garcia-Cobos S."/>
            <person name="Sanjuan R."/>
            <person name="Domingo-Calap P."/>
        </authorList>
    </citation>
    <scope>NUCLEOTIDE SEQUENCE</scope>
</reference>
<protein>
    <submittedName>
        <fullName evidence="1">Distal tail protein</fullName>
    </submittedName>
</protein>
<accession>A0AAU8EGM0</accession>
<gene>
    <name evidence="1" type="ORF">vBKpn2P2_73</name>
</gene>
<sequence>MAILDWPENLRPSSMNWSLSSSGSMFESVFNKSTQTVTFPGSKWKVTMSFQDLDDFESRLLESIIVDLDGMGGRIRLGDFGRCGVPAQGTPIVSGANQTGKSILTAGWLPDRMILARGQYLTIKDEMKMVLTDAWSDEQGFATIRIGPMLRISPAAGAPIEVQSPRGIFMLTENENGVARKPAFSNDFNLSFMEYIE</sequence>
<name>A0AAU8EGM0_9VIRU</name>
<organism evidence="1">
    <name type="scientific">Klebsiella phage vB_Kpn2-P2</name>
    <dbReference type="NCBI Taxonomy" id="3230849"/>
    <lineage>
        <taxon>Viruses</taxon>
    </lineage>
</organism>
<dbReference type="EMBL" id="PP848851">
    <property type="protein sequence ID" value="XCG96921.1"/>
    <property type="molecule type" value="Genomic_DNA"/>
</dbReference>
<evidence type="ECO:0000313" key="1">
    <source>
        <dbReference type="EMBL" id="XCG96921.1"/>
    </source>
</evidence>